<keyword evidence="9" id="KW-0464">Manganese</keyword>
<evidence type="ECO:0000256" key="2">
    <source>
        <dbReference type="ARBA" id="ARBA00001936"/>
    </source>
</evidence>
<comment type="similarity">
    <text evidence="6">Belongs to the mannonate dehydratase family.</text>
</comment>
<reference evidence="13 14" key="1">
    <citation type="submission" date="2019-11" db="EMBL/GenBank/DDBJ databases">
        <authorList>
            <person name="Cho J.-C."/>
        </authorList>
    </citation>
    <scope>NUCLEOTIDE SEQUENCE [LARGE SCALE GENOMIC DNA]</scope>
    <source>
        <strain evidence="12 13">JH1073</strain>
        <strain evidence="11 14">JH702</strain>
    </source>
</reference>
<proteinExistence type="inferred from homology"/>
<dbReference type="EC" id="4.2.1.8" evidence="7"/>
<dbReference type="PANTHER" id="PTHR30387">
    <property type="entry name" value="MANNONATE DEHYDRATASE"/>
    <property type="match status" value="1"/>
</dbReference>
<keyword evidence="8" id="KW-0408">Iron</keyword>
<evidence type="ECO:0000313" key="14">
    <source>
        <dbReference type="Proteomes" id="UP001321249"/>
    </source>
</evidence>
<dbReference type="Pfam" id="PF03786">
    <property type="entry name" value="UxuA"/>
    <property type="match status" value="1"/>
</dbReference>
<organism evidence="12 13">
    <name type="scientific">Candidatus Lucifugimonas marina</name>
    <dbReference type="NCBI Taxonomy" id="3038979"/>
    <lineage>
        <taxon>Bacteria</taxon>
        <taxon>Bacillati</taxon>
        <taxon>Chloroflexota</taxon>
        <taxon>Dehalococcoidia</taxon>
        <taxon>SAR202 cluster</taxon>
        <taxon>Candidatus Lucifugimonadales</taxon>
        <taxon>Candidatus Lucifugimonadaceae</taxon>
        <taxon>Candidatus Lucifugimonas</taxon>
    </lineage>
</organism>
<dbReference type="Gene3D" id="3.20.20.150">
    <property type="entry name" value="Divalent-metal-dependent TIM barrel enzymes"/>
    <property type="match status" value="1"/>
</dbReference>
<dbReference type="GO" id="GO:0008198">
    <property type="term" value="F:ferrous iron binding"/>
    <property type="evidence" value="ECO:0007669"/>
    <property type="project" value="TreeGrafter"/>
</dbReference>
<dbReference type="InterPro" id="IPR036237">
    <property type="entry name" value="Xyl_isomerase-like_sf"/>
</dbReference>
<evidence type="ECO:0000256" key="3">
    <source>
        <dbReference type="ARBA" id="ARBA00001954"/>
    </source>
</evidence>
<dbReference type="SUPFAM" id="SSF51658">
    <property type="entry name" value="Xylose isomerase-like"/>
    <property type="match status" value="1"/>
</dbReference>
<dbReference type="InterPro" id="IPR004628">
    <property type="entry name" value="Man_deHydtase"/>
</dbReference>
<evidence type="ECO:0000313" key="11">
    <source>
        <dbReference type="EMBL" id="MDG0865513.1"/>
    </source>
</evidence>
<protein>
    <recommendedName>
        <fullName evidence="7">mannonate dehydratase</fullName>
        <ecNumber evidence="7">4.2.1.8</ecNumber>
    </recommendedName>
</protein>
<evidence type="ECO:0000256" key="10">
    <source>
        <dbReference type="ARBA" id="ARBA00023239"/>
    </source>
</evidence>
<dbReference type="EMBL" id="WMBE01000001">
    <property type="protein sequence ID" value="MDG0865513.1"/>
    <property type="molecule type" value="Genomic_DNA"/>
</dbReference>
<name>A0AAJ5ZHZ4_9CHLR</name>
<comment type="function">
    <text evidence="4">Catalyzes the dehydration of D-mannonate.</text>
</comment>
<accession>A0AAJ5ZHZ4</accession>
<dbReference type="EMBL" id="CP046147">
    <property type="protein sequence ID" value="WFG39735.1"/>
    <property type="molecule type" value="Genomic_DNA"/>
</dbReference>
<dbReference type="Proteomes" id="UP001219901">
    <property type="component" value="Chromosome"/>
</dbReference>
<dbReference type="PANTHER" id="PTHR30387:SF2">
    <property type="entry name" value="MANNONATE DEHYDRATASE"/>
    <property type="match status" value="1"/>
</dbReference>
<dbReference type="GO" id="GO:0008927">
    <property type="term" value="F:mannonate dehydratase activity"/>
    <property type="evidence" value="ECO:0007669"/>
    <property type="project" value="UniProtKB-EC"/>
</dbReference>
<gene>
    <name evidence="11" type="ORF">GKO46_00295</name>
    <name evidence="12" type="ORF">GKO48_08925</name>
</gene>
<evidence type="ECO:0000256" key="7">
    <source>
        <dbReference type="ARBA" id="ARBA00012927"/>
    </source>
</evidence>
<evidence type="ECO:0000256" key="5">
    <source>
        <dbReference type="ARBA" id="ARBA00004892"/>
    </source>
</evidence>
<dbReference type="GO" id="GO:0030145">
    <property type="term" value="F:manganese ion binding"/>
    <property type="evidence" value="ECO:0007669"/>
    <property type="project" value="TreeGrafter"/>
</dbReference>
<comment type="catalytic activity">
    <reaction evidence="1">
        <text>D-mannonate = 2-dehydro-3-deoxy-D-gluconate + H2O</text>
        <dbReference type="Rhea" id="RHEA:20097"/>
        <dbReference type="ChEBI" id="CHEBI:15377"/>
        <dbReference type="ChEBI" id="CHEBI:17767"/>
        <dbReference type="ChEBI" id="CHEBI:57990"/>
        <dbReference type="EC" id="4.2.1.8"/>
    </reaction>
</comment>
<evidence type="ECO:0000256" key="4">
    <source>
        <dbReference type="ARBA" id="ARBA00002713"/>
    </source>
</evidence>
<evidence type="ECO:0000256" key="1">
    <source>
        <dbReference type="ARBA" id="ARBA00001794"/>
    </source>
</evidence>
<comment type="pathway">
    <text evidence="5">Carbohydrate metabolism; pentose and glucuronate interconversion.</text>
</comment>
<sequence length="349" mass="39069">MKNAWAVRIATDEVLETSVQLGVKNIIFYGGPGIDVLPASDQPHGKERNTYEDYVTLRERIESYGLNVIGCENGFISNPKFYDIAFGGPKRDQLIDELAAEITDMGRAGIPILAYNWMPNSVWRSGGIQLRGNTDVTAWDSNASDQRSILDISPETEELLANYDTSRENMWECLEYWIKAITPIAESAGIKLGIHPDDPPVPELGGVPRLLGSFDAYKRLTEIVDSPYNGIEFCQGTFSEMEDARDGGIYEMIKYFAARDKVLYVHFRNVSGTVPKFNEEFINTGYVDMKKAMETYHAAGYKGAFMDDHCPEIVGDSEFPGNWGGYRSRIFAQGYIQAMLEAVTGERPE</sequence>
<evidence type="ECO:0000256" key="6">
    <source>
        <dbReference type="ARBA" id="ARBA00007389"/>
    </source>
</evidence>
<dbReference type="RefSeq" id="WP_342823741.1">
    <property type="nucleotide sequence ID" value="NZ_CP046146.1"/>
</dbReference>
<reference evidence="12" key="2">
    <citation type="journal article" date="2023" name="Nat. Commun.">
        <title>Cultivation of marine bacteria of the SAR202 clade.</title>
        <authorList>
            <person name="Lim Y."/>
            <person name="Seo J.H."/>
            <person name="Giovannoni S.J."/>
            <person name="Kang I."/>
            <person name="Cho J.C."/>
        </authorList>
    </citation>
    <scope>NUCLEOTIDE SEQUENCE</scope>
    <source>
        <strain evidence="12">JH1073</strain>
    </source>
</reference>
<keyword evidence="10" id="KW-0456">Lyase</keyword>
<dbReference type="GO" id="GO:0042840">
    <property type="term" value="P:D-glucuronate catabolic process"/>
    <property type="evidence" value="ECO:0007669"/>
    <property type="project" value="TreeGrafter"/>
</dbReference>
<evidence type="ECO:0000256" key="8">
    <source>
        <dbReference type="ARBA" id="ARBA00023004"/>
    </source>
</evidence>
<dbReference type="AlphaFoldDB" id="A0AAJ5ZHZ4"/>
<comment type="cofactor">
    <cofactor evidence="2">
        <name>Mn(2+)</name>
        <dbReference type="ChEBI" id="CHEBI:29035"/>
    </cofactor>
</comment>
<evidence type="ECO:0000313" key="13">
    <source>
        <dbReference type="Proteomes" id="UP001219901"/>
    </source>
</evidence>
<dbReference type="Proteomes" id="UP001321249">
    <property type="component" value="Unassembled WGS sequence"/>
</dbReference>
<keyword evidence="13" id="KW-1185">Reference proteome</keyword>
<reference evidence="13" key="3">
    <citation type="submission" date="2023-06" db="EMBL/GenBank/DDBJ databases">
        <title>Pangenomics reveal diversification of enzyme families and niche specialization in globally abundant SAR202 bacteria.</title>
        <authorList>
            <person name="Saw J.H.W."/>
        </authorList>
    </citation>
    <scope>NUCLEOTIDE SEQUENCE [LARGE SCALE GENOMIC DNA]</scope>
    <source>
        <strain evidence="13">JH1073</strain>
    </source>
</reference>
<evidence type="ECO:0000313" key="12">
    <source>
        <dbReference type="EMBL" id="WFG39735.1"/>
    </source>
</evidence>
<evidence type="ECO:0000256" key="9">
    <source>
        <dbReference type="ARBA" id="ARBA00023211"/>
    </source>
</evidence>
<comment type="cofactor">
    <cofactor evidence="3">
        <name>Fe(2+)</name>
        <dbReference type="ChEBI" id="CHEBI:29033"/>
    </cofactor>
</comment>